<dbReference type="Gene3D" id="3.40.190.10">
    <property type="entry name" value="Periplasmic binding protein-like II"/>
    <property type="match status" value="2"/>
</dbReference>
<keyword evidence="7" id="KW-1185">Reference proteome</keyword>
<evidence type="ECO:0000256" key="3">
    <source>
        <dbReference type="ARBA" id="ARBA00023125"/>
    </source>
</evidence>
<keyword evidence="2" id="KW-0805">Transcription regulation</keyword>
<name>A0ABQ3J7C6_9PSEU</name>
<evidence type="ECO:0000313" key="7">
    <source>
        <dbReference type="Proteomes" id="UP000605897"/>
    </source>
</evidence>
<dbReference type="Gene3D" id="1.10.10.10">
    <property type="entry name" value="Winged helix-like DNA-binding domain superfamily/Winged helix DNA-binding domain"/>
    <property type="match status" value="1"/>
</dbReference>
<dbReference type="Pfam" id="PF03466">
    <property type="entry name" value="LysR_substrate"/>
    <property type="match status" value="1"/>
</dbReference>
<evidence type="ECO:0000256" key="1">
    <source>
        <dbReference type="ARBA" id="ARBA00009437"/>
    </source>
</evidence>
<sequence length="288" mass="31060">MEATVLDPVWLRTFLTVAETRSFTRAGQRLGLRQSTVSQHIRKLEEATSQQLLLRDTHSVSLTPDGEAMIGFAGTILEDIDRALAYFAGPELRGRVRFGASEDFVVGPLPEILREFRRLHPLVDLELTVDLSGVLYEKLRAGELDLVLGKRRAGDESGSPLWTDPLVWVGREGFALEPGAPVPLIAYPPPSITRARALESLQDNGKPWRIVCTSGSLNGLRAAALAGLGVVVFARSLIPAGLVELPAGHGLPDPGEVQFLLTTRSATPRGPTAALSDAIRAEASRLHG</sequence>
<dbReference type="PROSITE" id="PS50931">
    <property type="entry name" value="HTH_LYSR"/>
    <property type="match status" value="1"/>
</dbReference>
<keyword evidence="4" id="KW-0804">Transcription</keyword>
<dbReference type="Proteomes" id="UP000605897">
    <property type="component" value="Unassembled WGS sequence"/>
</dbReference>
<evidence type="ECO:0000259" key="5">
    <source>
        <dbReference type="PROSITE" id="PS50931"/>
    </source>
</evidence>
<evidence type="ECO:0000256" key="4">
    <source>
        <dbReference type="ARBA" id="ARBA00023163"/>
    </source>
</evidence>
<evidence type="ECO:0000313" key="6">
    <source>
        <dbReference type="EMBL" id="GHF06455.1"/>
    </source>
</evidence>
<accession>A0ABQ3J7C6</accession>
<dbReference type="InterPro" id="IPR005119">
    <property type="entry name" value="LysR_subst-bd"/>
</dbReference>
<gene>
    <name evidence="6" type="ORF">GCM10017786_45030</name>
</gene>
<dbReference type="PANTHER" id="PTHR30579:SF7">
    <property type="entry name" value="HTH-TYPE TRANSCRIPTIONAL REGULATOR LRHA-RELATED"/>
    <property type="match status" value="1"/>
</dbReference>
<comment type="caution">
    <text evidence="6">The sequence shown here is derived from an EMBL/GenBank/DDBJ whole genome shotgun (WGS) entry which is preliminary data.</text>
</comment>
<dbReference type="SUPFAM" id="SSF46785">
    <property type="entry name" value="Winged helix' DNA-binding domain"/>
    <property type="match status" value="1"/>
</dbReference>
<dbReference type="PRINTS" id="PR00039">
    <property type="entry name" value="HTHLYSR"/>
</dbReference>
<comment type="similarity">
    <text evidence="1">Belongs to the LysR transcriptional regulatory family.</text>
</comment>
<dbReference type="InterPro" id="IPR050176">
    <property type="entry name" value="LTTR"/>
</dbReference>
<dbReference type="SUPFAM" id="SSF53850">
    <property type="entry name" value="Periplasmic binding protein-like II"/>
    <property type="match status" value="1"/>
</dbReference>
<keyword evidence="3" id="KW-0238">DNA-binding</keyword>
<dbReference type="Pfam" id="PF00126">
    <property type="entry name" value="HTH_1"/>
    <property type="match status" value="1"/>
</dbReference>
<evidence type="ECO:0000256" key="2">
    <source>
        <dbReference type="ARBA" id="ARBA00023015"/>
    </source>
</evidence>
<dbReference type="InterPro" id="IPR036388">
    <property type="entry name" value="WH-like_DNA-bd_sf"/>
</dbReference>
<dbReference type="PANTHER" id="PTHR30579">
    <property type="entry name" value="TRANSCRIPTIONAL REGULATOR"/>
    <property type="match status" value="1"/>
</dbReference>
<feature type="domain" description="HTH lysR-type" evidence="5">
    <location>
        <begin position="6"/>
        <end position="63"/>
    </location>
</feature>
<protein>
    <submittedName>
        <fullName evidence="6">LysR family transcriptional regulator</fullName>
    </submittedName>
</protein>
<organism evidence="6 7">
    <name type="scientific">Amycolatopsis deserti</name>
    <dbReference type="NCBI Taxonomy" id="185696"/>
    <lineage>
        <taxon>Bacteria</taxon>
        <taxon>Bacillati</taxon>
        <taxon>Actinomycetota</taxon>
        <taxon>Actinomycetes</taxon>
        <taxon>Pseudonocardiales</taxon>
        <taxon>Pseudonocardiaceae</taxon>
        <taxon>Amycolatopsis</taxon>
    </lineage>
</organism>
<reference evidence="7" key="1">
    <citation type="journal article" date="2019" name="Int. J. Syst. Evol. Microbiol.">
        <title>The Global Catalogue of Microorganisms (GCM) 10K type strain sequencing project: providing services to taxonomists for standard genome sequencing and annotation.</title>
        <authorList>
            <consortium name="The Broad Institute Genomics Platform"/>
            <consortium name="The Broad Institute Genome Sequencing Center for Infectious Disease"/>
            <person name="Wu L."/>
            <person name="Ma J."/>
        </authorList>
    </citation>
    <scope>NUCLEOTIDE SEQUENCE [LARGE SCALE GENOMIC DNA]</scope>
    <source>
        <strain evidence="7">CGMCC 4.7677</strain>
    </source>
</reference>
<dbReference type="InterPro" id="IPR000847">
    <property type="entry name" value="LysR_HTH_N"/>
</dbReference>
<proteinExistence type="inferred from homology"/>
<dbReference type="EMBL" id="BNAU01000005">
    <property type="protein sequence ID" value="GHF06455.1"/>
    <property type="molecule type" value="Genomic_DNA"/>
</dbReference>
<dbReference type="InterPro" id="IPR036390">
    <property type="entry name" value="WH_DNA-bd_sf"/>
</dbReference>